<dbReference type="RefSeq" id="WP_119809063.1">
    <property type="nucleotide sequence ID" value="NZ_QYUP01000010.1"/>
</dbReference>
<dbReference type="Pfam" id="PF00582">
    <property type="entry name" value="Usp"/>
    <property type="match status" value="1"/>
</dbReference>
<protein>
    <submittedName>
        <fullName evidence="3">Universal stress protein</fullName>
    </submittedName>
</protein>
<dbReference type="CDD" id="cd00293">
    <property type="entry name" value="USP-like"/>
    <property type="match status" value="1"/>
</dbReference>
<feature type="domain" description="UspA" evidence="2">
    <location>
        <begin position="1"/>
        <end position="145"/>
    </location>
</feature>
<evidence type="ECO:0000313" key="4">
    <source>
        <dbReference type="Proteomes" id="UP000284006"/>
    </source>
</evidence>
<evidence type="ECO:0000256" key="1">
    <source>
        <dbReference type="ARBA" id="ARBA00008791"/>
    </source>
</evidence>
<reference evidence="3 4" key="1">
    <citation type="submission" date="2018-09" db="EMBL/GenBank/DDBJ databases">
        <authorList>
            <person name="Zhu H."/>
        </authorList>
    </citation>
    <scope>NUCLEOTIDE SEQUENCE [LARGE SCALE GENOMIC DNA]</scope>
    <source>
        <strain evidence="3 4">K1S02-61</strain>
    </source>
</reference>
<organism evidence="3 4">
    <name type="scientific">Massilia cavernae</name>
    <dbReference type="NCBI Taxonomy" id="2320864"/>
    <lineage>
        <taxon>Bacteria</taxon>
        <taxon>Pseudomonadati</taxon>
        <taxon>Pseudomonadota</taxon>
        <taxon>Betaproteobacteria</taxon>
        <taxon>Burkholderiales</taxon>
        <taxon>Oxalobacteraceae</taxon>
        <taxon>Telluria group</taxon>
        <taxon>Massilia</taxon>
    </lineage>
</organism>
<dbReference type="InterPro" id="IPR014729">
    <property type="entry name" value="Rossmann-like_a/b/a_fold"/>
</dbReference>
<name>A0A418Y855_9BURK</name>
<dbReference type="PANTHER" id="PTHR46268:SF15">
    <property type="entry name" value="UNIVERSAL STRESS PROTEIN HP_0031"/>
    <property type="match status" value="1"/>
</dbReference>
<keyword evidence="4" id="KW-1185">Reference proteome</keyword>
<comment type="similarity">
    <text evidence="1">Belongs to the universal stress protein A family.</text>
</comment>
<sequence>MYKHILVPSDGSALSRKTVHSAILFAREAGARITALHVLPEPGAAELEAWLHHDPHYAEHRAKLFQNLGRACLAYVTDLAASEGVPCNGKLVSGQEPYRAIVDTAQSEQCDLIFMASHGARGDGAEVPGGETLKVLIHSKVPVLVHKPSLHA</sequence>
<dbReference type="Proteomes" id="UP000284006">
    <property type="component" value="Unassembled WGS sequence"/>
</dbReference>
<dbReference type="EMBL" id="QYUP01000010">
    <property type="protein sequence ID" value="RJG27474.1"/>
    <property type="molecule type" value="Genomic_DNA"/>
</dbReference>
<dbReference type="OrthoDB" id="5295044at2"/>
<comment type="caution">
    <text evidence="3">The sequence shown here is derived from an EMBL/GenBank/DDBJ whole genome shotgun (WGS) entry which is preliminary data.</text>
</comment>
<dbReference type="InterPro" id="IPR006015">
    <property type="entry name" value="Universal_stress_UspA"/>
</dbReference>
<gene>
    <name evidence="3" type="ORF">D3872_01075</name>
</gene>
<dbReference type="Gene3D" id="3.40.50.620">
    <property type="entry name" value="HUPs"/>
    <property type="match status" value="1"/>
</dbReference>
<dbReference type="InterPro" id="IPR006016">
    <property type="entry name" value="UspA"/>
</dbReference>
<dbReference type="SUPFAM" id="SSF52402">
    <property type="entry name" value="Adenine nucleotide alpha hydrolases-like"/>
    <property type="match status" value="1"/>
</dbReference>
<dbReference type="PANTHER" id="PTHR46268">
    <property type="entry name" value="STRESS RESPONSE PROTEIN NHAX"/>
    <property type="match status" value="1"/>
</dbReference>
<proteinExistence type="inferred from homology"/>
<dbReference type="AlphaFoldDB" id="A0A418Y855"/>
<evidence type="ECO:0000313" key="3">
    <source>
        <dbReference type="EMBL" id="RJG27474.1"/>
    </source>
</evidence>
<accession>A0A418Y855</accession>
<dbReference type="PRINTS" id="PR01438">
    <property type="entry name" value="UNVRSLSTRESS"/>
</dbReference>
<evidence type="ECO:0000259" key="2">
    <source>
        <dbReference type="Pfam" id="PF00582"/>
    </source>
</evidence>